<dbReference type="Proteomes" id="UP000288603">
    <property type="component" value="Unassembled WGS sequence"/>
</dbReference>
<dbReference type="Gene3D" id="1.10.10.10">
    <property type="entry name" value="Winged helix-like DNA-binding domain superfamily/Winged helix DNA-binding domain"/>
    <property type="match status" value="1"/>
</dbReference>
<organism evidence="5 6">
    <name type="scientific">Labedella populi</name>
    <dbReference type="NCBI Taxonomy" id="2498850"/>
    <lineage>
        <taxon>Bacteria</taxon>
        <taxon>Bacillati</taxon>
        <taxon>Actinomycetota</taxon>
        <taxon>Actinomycetes</taxon>
        <taxon>Micrococcales</taxon>
        <taxon>Microbacteriaceae</taxon>
        <taxon>Labedella</taxon>
    </lineage>
</organism>
<dbReference type="PRINTS" id="PR00035">
    <property type="entry name" value="HTHGNTR"/>
</dbReference>
<evidence type="ECO:0000256" key="2">
    <source>
        <dbReference type="ARBA" id="ARBA00023125"/>
    </source>
</evidence>
<dbReference type="CDD" id="cd07377">
    <property type="entry name" value="WHTH_GntR"/>
    <property type="match status" value="1"/>
</dbReference>
<evidence type="ECO:0000256" key="3">
    <source>
        <dbReference type="ARBA" id="ARBA00023163"/>
    </source>
</evidence>
<proteinExistence type="predicted"/>
<dbReference type="GO" id="GO:0003677">
    <property type="term" value="F:DNA binding"/>
    <property type="evidence" value="ECO:0007669"/>
    <property type="project" value="UniProtKB-KW"/>
</dbReference>
<sequence length="257" mass="26448">MTDETRAWQTVLRSVETDLLAGVLKPGDRLPGERALATDLGVGRSSVREALRVLEVLGLIRTATGSGPSSGAIIVSTPRGGMSALLRLQVAASGFAVADIVDTRLVLETSIAATLARHAASGTAPKLTESESLLDAMEDASLSPAEFLALDARFHASLAEAAGNQVIVATMAGLRDSIESYVVAGVPTLPSWPDAVARLMREHRDILAAVRAGDADHARGVVHDHITGYYAETGLSGSAAAAASPHSAPTSTEGPIA</sequence>
<evidence type="ECO:0000259" key="4">
    <source>
        <dbReference type="PROSITE" id="PS50949"/>
    </source>
</evidence>
<dbReference type="PROSITE" id="PS50949">
    <property type="entry name" value="HTH_GNTR"/>
    <property type="match status" value="1"/>
</dbReference>
<evidence type="ECO:0000313" key="6">
    <source>
        <dbReference type="Proteomes" id="UP000288603"/>
    </source>
</evidence>
<gene>
    <name evidence="5" type="ORF">ELQ92_01865</name>
</gene>
<feature type="domain" description="HTH gntR-type" evidence="4">
    <location>
        <begin position="5"/>
        <end position="77"/>
    </location>
</feature>
<dbReference type="Pfam" id="PF07729">
    <property type="entry name" value="FCD"/>
    <property type="match status" value="1"/>
</dbReference>
<keyword evidence="2" id="KW-0238">DNA-binding</keyword>
<dbReference type="Pfam" id="PF00392">
    <property type="entry name" value="GntR"/>
    <property type="match status" value="1"/>
</dbReference>
<dbReference type="InterPro" id="IPR036388">
    <property type="entry name" value="WH-like_DNA-bd_sf"/>
</dbReference>
<keyword evidence="6" id="KW-1185">Reference proteome</keyword>
<dbReference type="OrthoDB" id="3567645at2"/>
<dbReference type="PANTHER" id="PTHR43537">
    <property type="entry name" value="TRANSCRIPTIONAL REGULATOR, GNTR FAMILY"/>
    <property type="match status" value="1"/>
</dbReference>
<comment type="caution">
    <text evidence="5">The sequence shown here is derived from an EMBL/GenBank/DDBJ whole genome shotgun (WGS) entry which is preliminary data.</text>
</comment>
<dbReference type="SUPFAM" id="SSF46785">
    <property type="entry name" value="Winged helix' DNA-binding domain"/>
    <property type="match status" value="1"/>
</dbReference>
<dbReference type="SMART" id="SM00345">
    <property type="entry name" value="HTH_GNTR"/>
    <property type="match status" value="1"/>
</dbReference>
<keyword evidence="3" id="KW-0804">Transcription</keyword>
<evidence type="ECO:0000313" key="5">
    <source>
        <dbReference type="EMBL" id="RWZ68027.1"/>
    </source>
</evidence>
<dbReference type="GO" id="GO:0003700">
    <property type="term" value="F:DNA-binding transcription factor activity"/>
    <property type="evidence" value="ECO:0007669"/>
    <property type="project" value="InterPro"/>
</dbReference>
<dbReference type="SUPFAM" id="SSF48008">
    <property type="entry name" value="GntR ligand-binding domain-like"/>
    <property type="match status" value="1"/>
</dbReference>
<dbReference type="InterPro" id="IPR011711">
    <property type="entry name" value="GntR_C"/>
</dbReference>
<protein>
    <submittedName>
        <fullName evidence="5">FadR family transcriptional regulator</fullName>
    </submittedName>
</protein>
<dbReference type="EMBL" id="RZNC01000001">
    <property type="protein sequence ID" value="RWZ68027.1"/>
    <property type="molecule type" value="Genomic_DNA"/>
</dbReference>
<accession>A0A3S4E7F8</accession>
<dbReference type="SMART" id="SM00895">
    <property type="entry name" value="FCD"/>
    <property type="match status" value="1"/>
</dbReference>
<dbReference type="InterPro" id="IPR000524">
    <property type="entry name" value="Tscrpt_reg_HTH_GntR"/>
</dbReference>
<dbReference type="RefSeq" id="WP_128497254.1">
    <property type="nucleotide sequence ID" value="NZ_RZNC01000001.1"/>
</dbReference>
<dbReference type="Gene3D" id="1.20.120.530">
    <property type="entry name" value="GntR ligand-binding domain-like"/>
    <property type="match status" value="1"/>
</dbReference>
<reference evidence="5 6" key="1">
    <citation type="submission" date="2018-12" db="EMBL/GenBank/DDBJ databases">
        <authorList>
            <person name="Li F."/>
        </authorList>
    </citation>
    <scope>NUCLEOTIDE SEQUENCE [LARGE SCALE GENOMIC DNA]</scope>
    <source>
        <strain evidence="5 6">8H24J-4-2</strain>
    </source>
</reference>
<dbReference type="AlphaFoldDB" id="A0A3S4E7F8"/>
<keyword evidence="1" id="KW-0805">Transcription regulation</keyword>
<dbReference type="InterPro" id="IPR036390">
    <property type="entry name" value="WH_DNA-bd_sf"/>
</dbReference>
<evidence type="ECO:0000256" key="1">
    <source>
        <dbReference type="ARBA" id="ARBA00023015"/>
    </source>
</evidence>
<dbReference type="PANTHER" id="PTHR43537:SF24">
    <property type="entry name" value="GLUCONATE OPERON TRANSCRIPTIONAL REPRESSOR"/>
    <property type="match status" value="1"/>
</dbReference>
<dbReference type="InterPro" id="IPR008920">
    <property type="entry name" value="TF_FadR/GntR_C"/>
</dbReference>
<name>A0A3S4E7F8_9MICO</name>